<accession>A0ABU0U7E3</accession>
<reference evidence="1 2" key="1">
    <citation type="submission" date="2023-07" db="EMBL/GenBank/DDBJ databases">
        <title>Functional and genomic diversity of the sorghum phyllosphere microbiome.</title>
        <authorList>
            <person name="Shade A."/>
        </authorList>
    </citation>
    <scope>NUCLEOTIDE SEQUENCE [LARGE SCALE GENOMIC DNA]</scope>
    <source>
        <strain evidence="1 2">SORGH_AS_0892</strain>
    </source>
</reference>
<proteinExistence type="predicted"/>
<organism evidence="1 2">
    <name type="scientific">Sphingobacterium zeae</name>
    <dbReference type="NCBI Taxonomy" id="1776859"/>
    <lineage>
        <taxon>Bacteria</taxon>
        <taxon>Pseudomonadati</taxon>
        <taxon>Bacteroidota</taxon>
        <taxon>Sphingobacteriia</taxon>
        <taxon>Sphingobacteriales</taxon>
        <taxon>Sphingobacteriaceae</taxon>
        <taxon>Sphingobacterium</taxon>
    </lineage>
</organism>
<protein>
    <submittedName>
        <fullName evidence="1">Uncharacterized protein</fullName>
    </submittedName>
</protein>
<gene>
    <name evidence="1" type="ORF">QE382_002872</name>
</gene>
<keyword evidence="2" id="KW-1185">Reference proteome</keyword>
<name>A0ABU0U7E3_9SPHI</name>
<dbReference type="Proteomes" id="UP001244640">
    <property type="component" value="Unassembled WGS sequence"/>
</dbReference>
<evidence type="ECO:0000313" key="2">
    <source>
        <dbReference type="Proteomes" id="UP001244640"/>
    </source>
</evidence>
<evidence type="ECO:0000313" key="1">
    <source>
        <dbReference type="EMBL" id="MDQ1150888.1"/>
    </source>
</evidence>
<sequence length="40" mass="4827">MLVSYIEVRYCLQHVYNLNLFAYYELTEGLSVNLYLSYVE</sequence>
<comment type="caution">
    <text evidence="1">The sequence shown here is derived from an EMBL/GenBank/DDBJ whole genome shotgun (WGS) entry which is preliminary data.</text>
</comment>
<dbReference type="EMBL" id="JAUTBA010000001">
    <property type="protein sequence ID" value="MDQ1150888.1"/>
    <property type="molecule type" value="Genomic_DNA"/>
</dbReference>